<dbReference type="Pfam" id="PF00172">
    <property type="entry name" value="Zn_clus"/>
    <property type="match status" value="1"/>
</dbReference>
<name>W9Y1E8_9EURO</name>
<evidence type="ECO:0000256" key="8">
    <source>
        <dbReference type="SAM" id="MobiDB-lite"/>
    </source>
</evidence>
<evidence type="ECO:0000256" key="1">
    <source>
        <dbReference type="ARBA" id="ARBA00004123"/>
    </source>
</evidence>
<dbReference type="InterPro" id="IPR001138">
    <property type="entry name" value="Zn2Cys6_DnaBD"/>
</dbReference>
<dbReference type="EMBL" id="AMWN01000006">
    <property type="protein sequence ID" value="EXJ83061.1"/>
    <property type="molecule type" value="Genomic_DNA"/>
</dbReference>
<accession>W9Y1E8</accession>
<dbReference type="SMART" id="SM00066">
    <property type="entry name" value="GAL4"/>
    <property type="match status" value="1"/>
</dbReference>
<keyword evidence="5" id="KW-0238">DNA-binding</keyword>
<keyword evidence="11" id="KW-1185">Reference proteome</keyword>
<proteinExistence type="predicted"/>
<dbReference type="RefSeq" id="XP_007725747.1">
    <property type="nucleotide sequence ID" value="XM_007727557.1"/>
</dbReference>
<dbReference type="GO" id="GO:0000981">
    <property type="term" value="F:DNA-binding transcription factor activity, RNA polymerase II-specific"/>
    <property type="evidence" value="ECO:0007669"/>
    <property type="project" value="InterPro"/>
</dbReference>
<evidence type="ECO:0000256" key="5">
    <source>
        <dbReference type="ARBA" id="ARBA00023125"/>
    </source>
</evidence>
<evidence type="ECO:0000313" key="11">
    <source>
        <dbReference type="Proteomes" id="UP000019484"/>
    </source>
</evidence>
<evidence type="ECO:0000259" key="9">
    <source>
        <dbReference type="PROSITE" id="PS50048"/>
    </source>
</evidence>
<evidence type="ECO:0000313" key="10">
    <source>
        <dbReference type="EMBL" id="EXJ83061.1"/>
    </source>
</evidence>
<dbReference type="HOGENOM" id="CLU_007003_4_1_1"/>
<dbReference type="InterPro" id="IPR007219">
    <property type="entry name" value="XnlR_reg_dom"/>
</dbReference>
<dbReference type="eggNOG" id="ENOG502RXDV">
    <property type="taxonomic scope" value="Eukaryota"/>
</dbReference>
<protein>
    <recommendedName>
        <fullName evidence="9">Zn(2)-C6 fungal-type domain-containing protein</fullName>
    </recommendedName>
</protein>
<evidence type="ECO:0000256" key="3">
    <source>
        <dbReference type="ARBA" id="ARBA00022833"/>
    </source>
</evidence>
<dbReference type="Gene3D" id="4.10.240.10">
    <property type="entry name" value="Zn(2)-C6 fungal-type DNA-binding domain"/>
    <property type="match status" value="1"/>
</dbReference>
<dbReference type="PROSITE" id="PS50048">
    <property type="entry name" value="ZN2_CY6_FUNGAL_2"/>
    <property type="match status" value="1"/>
</dbReference>
<keyword evidence="2" id="KW-0479">Metal-binding</keyword>
<gene>
    <name evidence="10" type="ORF">A1O1_06679</name>
</gene>
<dbReference type="InterPro" id="IPR036864">
    <property type="entry name" value="Zn2-C6_fun-type_DNA-bd_sf"/>
</dbReference>
<dbReference type="Pfam" id="PF04082">
    <property type="entry name" value="Fungal_trans"/>
    <property type="match status" value="1"/>
</dbReference>
<reference evidence="10 11" key="1">
    <citation type="submission" date="2013-03" db="EMBL/GenBank/DDBJ databases">
        <title>The Genome Sequence of Capronia coronata CBS 617.96.</title>
        <authorList>
            <consortium name="The Broad Institute Genomics Platform"/>
            <person name="Cuomo C."/>
            <person name="de Hoog S."/>
            <person name="Gorbushina A."/>
            <person name="Walker B."/>
            <person name="Young S.K."/>
            <person name="Zeng Q."/>
            <person name="Gargeya S."/>
            <person name="Fitzgerald M."/>
            <person name="Haas B."/>
            <person name="Abouelleil A."/>
            <person name="Allen A.W."/>
            <person name="Alvarado L."/>
            <person name="Arachchi H.M."/>
            <person name="Berlin A.M."/>
            <person name="Chapman S.B."/>
            <person name="Gainer-Dewar J."/>
            <person name="Goldberg J."/>
            <person name="Griggs A."/>
            <person name="Gujja S."/>
            <person name="Hansen M."/>
            <person name="Howarth C."/>
            <person name="Imamovic A."/>
            <person name="Ireland A."/>
            <person name="Larimer J."/>
            <person name="McCowan C."/>
            <person name="Murphy C."/>
            <person name="Pearson M."/>
            <person name="Poon T.W."/>
            <person name="Priest M."/>
            <person name="Roberts A."/>
            <person name="Saif S."/>
            <person name="Shea T."/>
            <person name="Sisk P."/>
            <person name="Sykes S."/>
            <person name="Wortman J."/>
            <person name="Nusbaum C."/>
            <person name="Birren B."/>
        </authorList>
    </citation>
    <scope>NUCLEOTIDE SEQUENCE [LARGE SCALE GENOMIC DNA]</scope>
    <source>
        <strain evidence="10 11">CBS 617.96</strain>
    </source>
</reference>
<feature type="region of interest" description="Disordered" evidence="8">
    <location>
        <begin position="661"/>
        <end position="752"/>
    </location>
</feature>
<dbReference type="CDD" id="cd12148">
    <property type="entry name" value="fungal_TF_MHR"/>
    <property type="match status" value="1"/>
</dbReference>
<evidence type="ECO:0000256" key="6">
    <source>
        <dbReference type="ARBA" id="ARBA00023163"/>
    </source>
</evidence>
<dbReference type="GO" id="GO:0005634">
    <property type="term" value="C:nucleus"/>
    <property type="evidence" value="ECO:0007669"/>
    <property type="project" value="UniProtKB-SubCell"/>
</dbReference>
<keyword evidence="7" id="KW-0539">Nucleus</keyword>
<comment type="caution">
    <text evidence="10">The sequence shown here is derived from an EMBL/GenBank/DDBJ whole genome shotgun (WGS) entry which is preliminary data.</text>
</comment>
<evidence type="ECO:0000256" key="4">
    <source>
        <dbReference type="ARBA" id="ARBA00023015"/>
    </source>
</evidence>
<sequence>MAGQPEQVPPVNSGSSEPAASLRNARKQQRINKQRYGFACSNCRKRKSKCNGAFPACEKCLSSQHDCHYDKGPSVAYAAHLQHQLGVYRTQFELLQQATESERDNILQEAIASEAFTAKKHRFIDAEQVRRTETSPPDTPVHEGHDERSNFQQDETMDETSLGADGGVVFYGETSLYHIEPRGDGTEDQGETMPNRSDQGEVLEQQASTTATTYSMPESILSDQQESLSSFLADIPPDLLTELLNVYWCWPHHLHCVLCKKLFLRDLQSSGPCISPFLLSAVLAQAARYSTRADVTEVGDRFAKKALQLLVTEIDRGSSIPTIQGLLIYSARECACGRTSQGWLYSGMAFRMMRDLGLHIPPQRLGSLARHFTEEDLALRQQVFWSCYTWDKTMSLCLGRAPIIHDIMKLPTPDTLLDGNDADEEIWRPVIRQECPSDSLFRQKALSCTRFSAYCELCMIIDGILGELYSKPRRSRHVHLLTYLDDTLLKLEGWSSHLAPELFVASSARATLCPPVHILLLNLLYYATAILLCRPYRSISSKAKRKCTEAACMIDTLFTLHIRRFGFRSITYLQTYTMFVACTVNILDFRENQPLPDANEVDLNLAQESSARLDFGLEVLKQAVSTPSAARCAAIVMQLLERPNATKPRQQSLVGQTLLTSETGHGSHGMSHDHHLGSGGPGNTDKSCDGDGDVNANPVFVTSWGRNYRPSADGPQGGGSQDDQTSEMPFDMGTGGGQSLLPQHQQNAASKSSAPYANNVFATNDELGYSSIDTPLRWLGDNLRDDGSWMLMDINLDYLPMSFLQP</sequence>
<dbReference type="PROSITE" id="PS00463">
    <property type="entry name" value="ZN2_CY6_FUNGAL_1"/>
    <property type="match status" value="1"/>
</dbReference>
<feature type="compositionally biased region" description="Basic and acidic residues" evidence="8">
    <location>
        <begin position="140"/>
        <end position="149"/>
    </location>
</feature>
<dbReference type="InterPro" id="IPR051615">
    <property type="entry name" value="Transcr_Regulatory_Elem"/>
</dbReference>
<dbReference type="OrthoDB" id="4161332at2759"/>
<dbReference type="GeneID" id="19161546"/>
<keyword evidence="6" id="KW-0804">Transcription</keyword>
<keyword evidence="4" id="KW-0805">Transcription regulation</keyword>
<organism evidence="10 11">
    <name type="scientific">Capronia coronata CBS 617.96</name>
    <dbReference type="NCBI Taxonomy" id="1182541"/>
    <lineage>
        <taxon>Eukaryota</taxon>
        <taxon>Fungi</taxon>
        <taxon>Dikarya</taxon>
        <taxon>Ascomycota</taxon>
        <taxon>Pezizomycotina</taxon>
        <taxon>Eurotiomycetes</taxon>
        <taxon>Chaetothyriomycetidae</taxon>
        <taxon>Chaetothyriales</taxon>
        <taxon>Herpotrichiellaceae</taxon>
        <taxon>Capronia</taxon>
    </lineage>
</organism>
<feature type="domain" description="Zn(2)-C6 fungal-type" evidence="9">
    <location>
        <begin position="39"/>
        <end position="69"/>
    </location>
</feature>
<dbReference type="PANTHER" id="PTHR31313">
    <property type="entry name" value="TY1 ENHANCER ACTIVATOR"/>
    <property type="match status" value="1"/>
</dbReference>
<feature type="compositionally biased region" description="Polar residues" evidence="8">
    <location>
        <begin position="740"/>
        <end position="752"/>
    </location>
</feature>
<dbReference type="CDD" id="cd00067">
    <property type="entry name" value="GAL4"/>
    <property type="match status" value="1"/>
</dbReference>
<dbReference type="SMART" id="SM00906">
    <property type="entry name" value="Fungal_trans"/>
    <property type="match status" value="1"/>
</dbReference>
<dbReference type="PANTHER" id="PTHR31313:SF81">
    <property type="entry name" value="TY1 ENHANCER ACTIVATOR"/>
    <property type="match status" value="1"/>
</dbReference>
<dbReference type="GO" id="GO:0003677">
    <property type="term" value="F:DNA binding"/>
    <property type="evidence" value="ECO:0007669"/>
    <property type="project" value="UniProtKB-KW"/>
</dbReference>
<feature type="region of interest" description="Disordered" evidence="8">
    <location>
        <begin position="1"/>
        <end position="29"/>
    </location>
</feature>
<evidence type="ECO:0000256" key="2">
    <source>
        <dbReference type="ARBA" id="ARBA00022723"/>
    </source>
</evidence>
<dbReference type="GO" id="GO:0006351">
    <property type="term" value="P:DNA-templated transcription"/>
    <property type="evidence" value="ECO:0007669"/>
    <property type="project" value="InterPro"/>
</dbReference>
<dbReference type="STRING" id="1182541.W9Y1E8"/>
<comment type="subcellular location">
    <subcellularLocation>
        <location evidence="1">Nucleus</location>
    </subcellularLocation>
</comment>
<dbReference type="GO" id="GO:0008270">
    <property type="term" value="F:zinc ion binding"/>
    <property type="evidence" value="ECO:0007669"/>
    <property type="project" value="InterPro"/>
</dbReference>
<dbReference type="SUPFAM" id="SSF57701">
    <property type="entry name" value="Zn2/Cys6 DNA-binding domain"/>
    <property type="match status" value="1"/>
</dbReference>
<dbReference type="AlphaFoldDB" id="W9Y1E8"/>
<feature type="region of interest" description="Disordered" evidence="8">
    <location>
        <begin position="129"/>
        <end position="154"/>
    </location>
</feature>
<feature type="region of interest" description="Disordered" evidence="8">
    <location>
        <begin position="181"/>
        <end position="201"/>
    </location>
</feature>
<dbReference type="Proteomes" id="UP000019484">
    <property type="component" value="Unassembled WGS sequence"/>
</dbReference>
<keyword evidence="3" id="KW-0862">Zinc</keyword>
<evidence type="ECO:0000256" key="7">
    <source>
        <dbReference type="ARBA" id="ARBA00023242"/>
    </source>
</evidence>